<keyword evidence="2" id="KW-1133">Transmembrane helix</keyword>
<evidence type="ECO:0000313" key="4">
    <source>
        <dbReference type="Proteomes" id="UP001229421"/>
    </source>
</evidence>
<evidence type="ECO:0000256" key="1">
    <source>
        <dbReference type="SAM" id="MobiDB-lite"/>
    </source>
</evidence>
<gene>
    <name evidence="3" type="ORF">QVD17_30420</name>
</gene>
<name>A0AAD8K7X6_TARER</name>
<keyword evidence="4" id="KW-1185">Reference proteome</keyword>
<accession>A0AAD8K7X6</accession>
<feature type="compositionally biased region" description="Basic and acidic residues" evidence="1">
    <location>
        <begin position="55"/>
        <end position="64"/>
    </location>
</feature>
<sequence>MSTRCRLKALKVAAKNKRTQWTKKVKSHVDKENKSSRKIESVGENGARNRGTRKREHENERNRNETAWIGLTTRPGDQTWPRYLACVVCWAGGVVLYYAATTPFRHRATQ</sequence>
<comment type="caution">
    <text evidence="3">The sequence shown here is derived from an EMBL/GenBank/DDBJ whole genome shotgun (WGS) entry which is preliminary data.</text>
</comment>
<dbReference type="AlphaFoldDB" id="A0AAD8K7X6"/>
<evidence type="ECO:0000313" key="3">
    <source>
        <dbReference type="EMBL" id="KAK1414670.1"/>
    </source>
</evidence>
<evidence type="ECO:0008006" key="5">
    <source>
        <dbReference type="Google" id="ProtNLM"/>
    </source>
</evidence>
<dbReference type="EMBL" id="JAUHHV010000008">
    <property type="protein sequence ID" value="KAK1414670.1"/>
    <property type="molecule type" value="Genomic_DNA"/>
</dbReference>
<feature type="transmembrane region" description="Helical" evidence="2">
    <location>
        <begin position="80"/>
        <end position="100"/>
    </location>
</feature>
<protein>
    <recommendedName>
        <fullName evidence="5">Transmembrane protein</fullName>
    </recommendedName>
</protein>
<keyword evidence="2" id="KW-0472">Membrane</keyword>
<feature type="region of interest" description="Disordered" evidence="1">
    <location>
        <begin position="16"/>
        <end position="65"/>
    </location>
</feature>
<reference evidence="3" key="1">
    <citation type="journal article" date="2023" name="bioRxiv">
        <title>Improved chromosome-level genome assembly for marigold (Tagetes erecta).</title>
        <authorList>
            <person name="Jiang F."/>
            <person name="Yuan L."/>
            <person name="Wang S."/>
            <person name="Wang H."/>
            <person name="Xu D."/>
            <person name="Wang A."/>
            <person name="Fan W."/>
        </authorList>
    </citation>
    <scope>NUCLEOTIDE SEQUENCE</scope>
    <source>
        <strain evidence="3">WSJ</strain>
        <tissue evidence="3">Leaf</tissue>
    </source>
</reference>
<proteinExistence type="predicted"/>
<organism evidence="3 4">
    <name type="scientific">Tagetes erecta</name>
    <name type="common">African marigold</name>
    <dbReference type="NCBI Taxonomy" id="13708"/>
    <lineage>
        <taxon>Eukaryota</taxon>
        <taxon>Viridiplantae</taxon>
        <taxon>Streptophyta</taxon>
        <taxon>Embryophyta</taxon>
        <taxon>Tracheophyta</taxon>
        <taxon>Spermatophyta</taxon>
        <taxon>Magnoliopsida</taxon>
        <taxon>eudicotyledons</taxon>
        <taxon>Gunneridae</taxon>
        <taxon>Pentapetalae</taxon>
        <taxon>asterids</taxon>
        <taxon>campanulids</taxon>
        <taxon>Asterales</taxon>
        <taxon>Asteraceae</taxon>
        <taxon>Asteroideae</taxon>
        <taxon>Heliantheae alliance</taxon>
        <taxon>Tageteae</taxon>
        <taxon>Tagetes</taxon>
    </lineage>
</organism>
<dbReference type="Proteomes" id="UP001229421">
    <property type="component" value="Unassembled WGS sequence"/>
</dbReference>
<feature type="compositionally biased region" description="Basic and acidic residues" evidence="1">
    <location>
        <begin position="27"/>
        <end position="41"/>
    </location>
</feature>
<evidence type="ECO:0000256" key="2">
    <source>
        <dbReference type="SAM" id="Phobius"/>
    </source>
</evidence>
<feature type="compositionally biased region" description="Basic residues" evidence="1">
    <location>
        <begin position="16"/>
        <end position="26"/>
    </location>
</feature>
<keyword evidence="2" id="KW-0812">Transmembrane</keyword>